<organism evidence="2 3">
    <name type="scientific">Liparis tanakae</name>
    <name type="common">Tanaka's snailfish</name>
    <dbReference type="NCBI Taxonomy" id="230148"/>
    <lineage>
        <taxon>Eukaryota</taxon>
        <taxon>Metazoa</taxon>
        <taxon>Chordata</taxon>
        <taxon>Craniata</taxon>
        <taxon>Vertebrata</taxon>
        <taxon>Euteleostomi</taxon>
        <taxon>Actinopterygii</taxon>
        <taxon>Neopterygii</taxon>
        <taxon>Teleostei</taxon>
        <taxon>Neoteleostei</taxon>
        <taxon>Acanthomorphata</taxon>
        <taxon>Eupercaria</taxon>
        <taxon>Perciformes</taxon>
        <taxon>Cottioidei</taxon>
        <taxon>Cottales</taxon>
        <taxon>Liparidae</taxon>
        <taxon>Liparis</taxon>
    </lineage>
</organism>
<gene>
    <name evidence="2" type="ORF">EYF80_058210</name>
</gene>
<dbReference type="EMBL" id="SRLO01003276">
    <property type="protein sequence ID" value="TNN31633.1"/>
    <property type="molecule type" value="Genomic_DNA"/>
</dbReference>
<feature type="compositionally biased region" description="Basic residues" evidence="1">
    <location>
        <begin position="15"/>
        <end position="25"/>
    </location>
</feature>
<sequence length="64" mass="7647">METTASGRREEAERKLRRTRVRKRRKRYRIRFHAERAASASARCGQDNLEREEKTTNTPMQLKA</sequence>
<dbReference type="Proteomes" id="UP000314294">
    <property type="component" value="Unassembled WGS sequence"/>
</dbReference>
<evidence type="ECO:0000313" key="2">
    <source>
        <dbReference type="EMBL" id="TNN31633.1"/>
    </source>
</evidence>
<reference evidence="2 3" key="1">
    <citation type="submission" date="2019-03" db="EMBL/GenBank/DDBJ databases">
        <title>First draft genome of Liparis tanakae, snailfish: a comprehensive survey of snailfish specific genes.</title>
        <authorList>
            <person name="Kim W."/>
            <person name="Song I."/>
            <person name="Jeong J.-H."/>
            <person name="Kim D."/>
            <person name="Kim S."/>
            <person name="Ryu S."/>
            <person name="Song J.Y."/>
            <person name="Lee S.K."/>
        </authorList>
    </citation>
    <scope>NUCLEOTIDE SEQUENCE [LARGE SCALE GENOMIC DNA]</scope>
    <source>
        <tissue evidence="2">Muscle</tissue>
    </source>
</reference>
<evidence type="ECO:0000256" key="1">
    <source>
        <dbReference type="SAM" id="MobiDB-lite"/>
    </source>
</evidence>
<proteinExistence type="predicted"/>
<keyword evidence="3" id="KW-1185">Reference proteome</keyword>
<name>A0A4Z2ES78_9TELE</name>
<dbReference type="AlphaFoldDB" id="A0A4Z2ES78"/>
<evidence type="ECO:0000313" key="3">
    <source>
        <dbReference type="Proteomes" id="UP000314294"/>
    </source>
</evidence>
<accession>A0A4Z2ES78</accession>
<feature type="region of interest" description="Disordered" evidence="1">
    <location>
        <begin position="1"/>
        <end position="25"/>
    </location>
</feature>
<protein>
    <submittedName>
        <fullName evidence="2">Uncharacterized protein</fullName>
    </submittedName>
</protein>
<comment type="caution">
    <text evidence="2">The sequence shown here is derived from an EMBL/GenBank/DDBJ whole genome shotgun (WGS) entry which is preliminary data.</text>
</comment>
<feature type="region of interest" description="Disordered" evidence="1">
    <location>
        <begin position="38"/>
        <end position="64"/>
    </location>
</feature>